<feature type="binding site" evidence="4">
    <location>
        <position position="224"/>
    </location>
    <ligand>
        <name>Zn(2+)</name>
        <dbReference type="ChEBI" id="CHEBI:29105"/>
    </ligand>
</feature>
<comment type="similarity">
    <text evidence="4">Belongs to the MurCDEF family. MurT subfamily.</text>
</comment>
<dbReference type="Pfam" id="PF08353">
    <property type="entry name" value="MurT_C"/>
    <property type="match status" value="1"/>
</dbReference>
<dbReference type="HAMAP" id="MF_02214">
    <property type="entry name" value="Lipid_II_synth_MurT"/>
    <property type="match status" value="1"/>
</dbReference>
<evidence type="ECO:0000313" key="8">
    <source>
        <dbReference type="Proteomes" id="UP001199469"/>
    </source>
</evidence>
<dbReference type="Pfam" id="PF08245">
    <property type="entry name" value="Mur_ligase_M"/>
    <property type="match status" value="1"/>
</dbReference>
<comment type="catalytic activity">
    <reaction evidence="4">
        <text>beta-D-GlcNAc-(1-&gt;4)-Mur2Ac(oyl-L-Ala-gamma-D-O-P-Glu-L-Lys-D-Ala-D-Ala)-di-trans,octa-cis-undecaprenyl diphosphate + NH4(+) = beta-D-GlcNAc-(1-&gt;4)-Mur2Ac(oyl-L-Ala-D-isoglutaminyl-L-Lys-D-Ala-D-Ala)-di-trans,octa-cis-undecaprenyl diphosphate + phosphate + H(+)</text>
        <dbReference type="Rhea" id="RHEA:57932"/>
        <dbReference type="ChEBI" id="CHEBI:15378"/>
        <dbReference type="ChEBI" id="CHEBI:28938"/>
        <dbReference type="ChEBI" id="CHEBI:43474"/>
        <dbReference type="ChEBI" id="CHEBI:62233"/>
        <dbReference type="ChEBI" id="CHEBI:143132"/>
    </reaction>
</comment>
<reference evidence="7 8" key="1">
    <citation type="submission" date="2021-11" db="EMBL/GenBank/DDBJ databases">
        <title>Draft genome sequence of Actinomycetospora sp. SF1 isolated from the rhizosphere soil.</title>
        <authorList>
            <person name="Duangmal K."/>
            <person name="Chantavorakit T."/>
        </authorList>
    </citation>
    <scope>NUCLEOTIDE SEQUENCE [LARGE SCALE GENOMIC DNA]</scope>
    <source>
        <strain evidence="7 8">TBRC 5722</strain>
    </source>
</reference>
<dbReference type="EC" id="6.3.5.13" evidence="4"/>
<dbReference type="Gene3D" id="3.40.1190.10">
    <property type="entry name" value="Mur-like, catalytic domain"/>
    <property type="match status" value="1"/>
</dbReference>
<comment type="function">
    <text evidence="4">The lipid II isoglutaminyl synthase complex catalyzes the formation of alpha-D-isoglutamine in the cell wall lipid II stem peptide. The MurT subunit catalyzes the ATP-dependent amidation of D-glutamate residue of lipid II, converting it to an isoglutamine residue.</text>
</comment>
<evidence type="ECO:0000256" key="1">
    <source>
        <dbReference type="ARBA" id="ARBA00022598"/>
    </source>
</evidence>
<evidence type="ECO:0000256" key="3">
    <source>
        <dbReference type="ARBA" id="ARBA00022840"/>
    </source>
</evidence>
<dbReference type="PROSITE" id="PS01011">
    <property type="entry name" value="FOLYLPOLYGLU_SYNT_1"/>
    <property type="match status" value="1"/>
</dbReference>
<comment type="catalytic activity">
    <reaction evidence="4">
        <text>beta-D-GlcNAc-(1-&gt;4)-Mur2Ac(oyl-L-Ala-gamma-D-Glu-L-Lys-D-Ala-D-Ala)-di-trans,octa-cis-undecaprenyl diphosphate + ATP = beta-D-GlcNAc-(1-&gt;4)-Mur2Ac(oyl-L-Ala-gamma-D-O-P-Glu-L-Lys-D-Ala-D-Ala)-di-trans,octa-cis-undecaprenyl diphosphate + ADP</text>
        <dbReference type="Rhea" id="RHEA:59488"/>
        <dbReference type="ChEBI" id="CHEBI:30616"/>
        <dbReference type="ChEBI" id="CHEBI:60033"/>
        <dbReference type="ChEBI" id="CHEBI:143132"/>
        <dbReference type="ChEBI" id="CHEBI:456216"/>
    </reaction>
</comment>
<sequence>MSRRPARLPLRARAAVALARLVGGLARSAGRHGAVIGGRVATMLDRRVLARLAAGRTVVLVTGTNGKTTTTSMIARVLGGAGRELATNHLGANMPDGITTALLDTFSAVDAGPSPVAVMEVDESYLGEVAAATDPRVIVLLNFSRDQLDRVGEVRTVARRVGDAVEAQPGARVVAFADDVLCAGAGLRAAAPLWVSSPTRWTGDAGVCPHCDGAVTHTGTRWACSSCGLARPDGDWTLVEDDGGVATVHGPDGDATSLDLQLPGHANRLNAVFALAVGAELGVTPAVAAARLRGLEQVGGRYRTVTRPGGTTRLLLAKNPAGWAQVLDLLDEGPPRPVVVAVNSREADGRDVSWLWDVPFERLERHPLVAAGERAADVSVRLAYAGVGHRMADDAVAATRDTVGEVDLVGNYTAFHDAARALT</sequence>
<comment type="catalytic activity">
    <reaction evidence="4">
        <text>beta-D-GlcNAc-(1-&gt;4)-Mur2Ac(oyl-L-Ala-gamma-D-Glu-L-Lys-D-Ala-D-Ala)-di-trans,octa-cis-undecaprenyl diphosphate + L-glutamine + ATP + H2O = beta-D-GlcNAc-(1-&gt;4)-Mur2Ac(oyl-L-Ala-D-isoglutaminyl-L-Lys-D-Ala-D-Ala)-di-trans,octa-cis-undecaprenyl diphosphate + L-glutamate + ADP + phosphate + H(+)</text>
        <dbReference type="Rhea" id="RHEA:57928"/>
        <dbReference type="ChEBI" id="CHEBI:15377"/>
        <dbReference type="ChEBI" id="CHEBI:15378"/>
        <dbReference type="ChEBI" id="CHEBI:29985"/>
        <dbReference type="ChEBI" id="CHEBI:30616"/>
        <dbReference type="ChEBI" id="CHEBI:43474"/>
        <dbReference type="ChEBI" id="CHEBI:58359"/>
        <dbReference type="ChEBI" id="CHEBI:60033"/>
        <dbReference type="ChEBI" id="CHEBI:62233"/>
        <dbReference type="ChEBI" id="CHEBI:456216"/>
        <dbReference type="EC" id="6.3.5.13"/>
    </reaction>
</comment>
<keyword evidence="1 4" id="KW-0436">Ligase</keyword>
<dbReference type="RefSeq" id="WP_230736795.1">
    <property type="nucleotide sequence ID" value="NZ_JAJNDB010000004.1"/>
</dbReference>
<feature type="binding site" evidence="4">
    <location>
        <position position="208"/>
    </location>
    <ligand>
        <name>Zn(2+)</name>
        <dbReference type="ChEBI" id="CHEBI:29105"/>
    </ligand>
</feature>
<dbReference type="InterPro" id="IPR013564">
    <property type="entry name" value="MurT_C"/>
</dbReference>
<gene>
    <name evidence="4" type="primary">murT</name>
    <name evidence="7" type="ORF">LQ327_19590</name>
</gene>
<dbReference type="SUPFAM" id="SSF53623">
    <property type="entry name" value="MurD-like peptide ligases, catalytic domain"/>
    <property type="match status" value="1"/>
</dbReference>
<dbReference type="InterPro" id="IPR043703">
    <property type="entry name" value="Lipid_II_synth_MurT"/>
</dbReference>
<dbReference type="PANTHER" id="PTHR23135:SF7">
    <property type="entry name" value="LIPID II ISOGLUTAMINYL SYNTHASE (GLUTAMINE-HYDROLYZING) SUBUNIT MURT"/>
    <property type="match status" value="1"/>
</dbReference>
<comment type="subunit">
    <text evidence="4">Forms a heterodimer with GatD.</text>
</comment>
<dbReference type="GO" id="GO:0016874">
    <property type="term" value="F:ligase activity"/>
    <property type="evidence" value="ECO:0007669"/>
    <property type="project" value="UniProtKB-KW"/>
</dbReference>
<keyword evidence="4" id="KW-0479">Metal-binding</keyword>
<evidence type="ECO:0000259" key="5">
    <source>
        <dbReference type="Pfam" id="PF08245"/>
    </source>
</evidence>
<keyword evidence="4" id="KW-0133">Cell shape</keyword>
<keyword evidence="4" id="KW-0961">Cell wall biogenesis/degradation</keyword>
<keyword evidence="3 4" id="KW-0067">ATP-binding</keyword>
<dbReference type="Proteomes" id="UP001199469">
    <property type="component" value="Unassembled WGS sequence"/>
</dbReference>
<proteinExistence type="inferred from homology"/>
<feature type="binding site" evidence="4">
    <location>
        <position position="227"/>
    </location>
    <ligand>
        <name>Zn(2+)</name>
        <dbReference type="ChEBI" id="CHEBI:29105"/>
    </ligand>
</feature>
<keyword evidence="4" id="KW-0862">Zinc</keyword>
<name>A0ABS8PBC5_9PSEU</name>
<dbReference type="EMBL" id="JAJNDB010000004">
    <property type="protein sequence ID" value="MCD2195576.1"/>
    <property type="molecule type" value="Genomic_DNA"/>
</dbReference>
<evidence type="ECO:0000259" key="6">
    <source>
        <dbReference type="Pfam" id="PF08353"/>
    </source>
</evidence>
<evidence type="ECO:0000313" key="7">
    <source>
        <dbReference type="EMBL" id="MCD2195576.1"/>
    </source>
</evidence>
<organism evidence="7 8">
    <name type="scientific">Actinomycetospora endophytica</name>
    <dbReference type="NCBI Taxonomy" id="2291215"/>
    <lineage>
        <taxon>Bacteria</taxon>
        <taxon>Bacillati</taxon>
        <taxon>Actinomycetota</taxon>
        <taxon>Actinomycetes</taxon>
        <taxon>Pseudonocardiales</taxon>
        <taxon>Pseudonocardiaceae</taxon>
        <taxon>Actinomycetospora</taxon>
    </lineage>
</organism>
<protein>
    <recommendedName>
        <fullName evidence="4">Lipid II isoglutaminyl synthase (glutamine-hydrolyzing) subunit MurT</fullName>
        <ecNumber evidence="4">6.3.5.13</ecNumber>
    </recommendedName>
</protein>
<accession>A0ABS8PBC5</accession>
<keyword evidence="8" id="KW-1185">Reference proteome</keyword>
<dbReference type="InterPro" id="IPR018109">
    <property type="entry name" value="Folylpolyglutamate_synth_CS"/>
</dbReference>
<dbReference type="InterPro" id="IPR013221">
    <property type="entry name" value="Mur_ligase_cen"/>
</dbReference>
<evidence type="ECO:0000256" key="4">
    <source>
        <dbReference type="HAMAP-Rule" id="MF_02214"/>
    </source>
</evidence>
<dbReference type="InterPro" id="IPR036565">
    <property type="entry name" value="Mur-like_cat_sf"/>
</dbReference>
<feature type="domain" description="Lipid II isoglutaminyl synthase (glutamine-hydrolyzing) subunit MurT C-terminal" evidence="6">
    <location>
        <begin position="316"/>
        <end position="414"/>
    </location>
</feature>
<evidence type="ECO:0000256" key="2">
    <source>
        <dbReference type="ARBA" id="ARBA00022741"/>
    </source>
</evidence>
<keyword evidence="4" id="KW-0573">Peptidoglycan synthesis</keyword>
<feature type="domain" description="Mur ligase central" evidence="5">
    <location>
        <begin position="61"/>
        <end position="180"/>
    </location>
</feature>
<dbReference type="PANTHER" id="PTHR23135">
    <property type="entry name" value="MUR LIGASE FAMILY MEMBER"/>
    <property type="match status" value="1"/>
</dbReference>
<comment type="pathway">
    <text evidence="4">Cell wall biogenesis; peptidoglycan biosynthesis.</text>
</comment>
<comment type="caution">
    <text evidence="7">The sequence shown here is derived from an EMBL/GenBank/DDBJ whole genome shotgun (WGS) entry which is preliminary data.</text>
</comment>
<feature type="binding site" evidence="4">
    <location>
        <position position="211"/>
    </location>
    <ligand>
        <name>Zn(2+)</name>
        <dbReference type="ChEBI" id="CHEBI:29105"/>
    </ligand>
</feature>
<keyword evidence="2 4" id="KW-0547">Nucleotide-binding</keyword>
<feature type="active site" evidence="4">
    <location>
        <position position="351"/>
    </location>
</feature>